<keyword evidence="2" id="KW-1185">Reference proteome</keyword>
<evidence type="ECO:0000313" key="2">
    <source>
        <dbReference type="Proteomes" id="UP000581447"/>
    </source>
</evidence>
<gene>
    <name evidence="1" type="ORF">GGR91_000614</name>
</gene>
<reference evidence="1 2" key="1">
    <citation type="submission" date="2020-08" db="EMBL/GenBank/DDBJ databases">
        <title>Genomic Encyclopedia of Type Strains, Phase IV (KMG-IV): sequencing the most valuable type-strain genomes for metagenomic binning, comparative biology and taxonomic classification.</title>
        <authorList>
            <person name="Goeker M."/>
        </authorList>
    </citation>
    <scope>NUCLEOTIDE SEQUENCE [LARGE SCALE GENOMIC DNA]</scope>
    <source>
        <strain evidence="1 2">DSM 29050</strain>
    </source>
</reference>
<evidence type="ECO:0000313" key="1">
    <source>
        <dbReference type="EMBL" id="MBB3942392.1"/>
    </source>
</evidence>
<dbReference type="EMBL" id="JACIEA010000001">
    <property type="protein sequence ID" value="MBB3942392.1"/>
    <property type="molecule type" value="Genomic_DNA"/>
</dbReference>
<comment type="caution">
    <text evidence="1">The sequence shown here is derived from an EMBL/GenBank/DDBJ whole genome shotgun (WGS) entry which is preliminary data.</text>
</comment>
<proteinExistence type="predicted"/>
<organism evidence="1 2">
    <name type="scientific">Sphingorhabdus rigui</name>
    <dbReference type="NCBI Taxonomy" id="1282858"/>
    <lineage>
        <taxon>Bacteria</taxon>
        <taxon>Pseudomonadati</taxon>
        <taxon>Pseudomonadota</taxon>
        <taxon>Alphaproteobacteria</taxon>
        <taxon>Sphingomonadales</taxon>
        <taxon>Sphingomonadaceae</taxon>
        <taxon>Sphingorhabdus</taxon>
    </lineage>
</organism>
<accession>A0A840AZF4</accession>
<dbReference type="Proteomes" id="UP000581447">
    <property type="component" value="Unassembled WGS sequence"/>
</dbReference>
<sequence>MHGRSLGHYDRSHLEAIILGSHVLYIDGRLSALSLENHQAARFWSTDTSWCIESKSWFEDYRESGKLVLFRLHKENRRYLLSPANLEFRNARNRRVNLRAFIERFPNVESTVRQILARDWGALFHFELARPDMHFDHSLDLNGLQISSLPCRLSVRDDLVLRYNPITTLPADLIIGGNLDIRDTGILSVPDSVQIMGRVIR</sequence>
<name>A0A840AZF4_9SPHN</name>
<dbReference type="AlphaFoldDB" id="A0A840AZF4"/>
<protein>
    <submittedName>
        <fullName evidence="1">Uncharacterized protein</fullName>
    </submittedName>
</protein>